<evidence type="ECO:0000313" key="10">
    <source>
        <dbReference type="EMBL" id="KZT05818.1"/>
    </source>
</evidence>
<keyword evidence="5" id="KW-0560">Oxidoreductase</keyword>
<dbReference type="PRINTS" id="PR00385">
    <property type="entry name" value="P450"/>
</dbReference>
<organism evidence="10 11">
    <name type="scientific">Laetiporus sulphureus 93-53</name>
    <dbReference type="NCBI Taxonomy" id="1314785"/>
    <lineage>
        <taxon>Eukaryota</taxon>
        <taxon>Fungi</taxon>
        <taxon>Dikarya</taxon>
        <taxon>Basidiomycota</taxon>
        <taxon>Agaricomycotina</taxon>
        <taxon>Agaricomycetes</taxon>
        <taxon>Polyporales</taxon>
        <taxon>Laetiporus</taxon>
    </lineage>
</organism>
<dbReference type="GO" id="GO:0005506">
    <property type="term" value="F:iron ion binding"/>
    <property type="evidence" value="ECO:0007669"/>
    <property type="project" value="InterPro"/>
</dbReference>
<evidence type="ECO:0000256" key="7">
    <source>
        <dbReference type="ARBA" id="ARBA00023033"/>
    </source>
</evidence>
<feature type="transmembrane region" description="Helical" evidence="9">
    <location>
        <begin position="6"/>
        <end position="22"/>
    </location>
</feature>
<keyword evidence="9" id="KW-0472">Membrane</keyword>
<dbReference type="STRING" id="1314785.A0A165DXD1"/>
<sequence length="567" mass="63071">MSTLEGGLALAFGLGFVAYVIFKRYELNDLLSLSVLLGLLPAIPAAVLRPALQSTAHSVLLSYAVHFSTLLASLVAYRLSPWHPLAKHPGPLPCKLSKLWLVYVTSRGKLHEYFRQLHETYGPVVRVGPNELSVIDVELLPSILGANGMHKGPLWEGRRNEGRKGTQSVRGTLIESRNRTHHAEARRIWNRVFTTQAVKGYEPIAMELASMLVDGIRRECERDGGTAQTDMARWLSFFSFDFMGDFAFGAPFDLLRDGDKHGLWQLLEDELYLPALTQHIPWFAPVLLYIPWAVTEMLALGQFASKQIAKRLKDGPVHNDLFYHLLDEGKQHNDSEPPPIIPSNAAMLAVVAGSDTTATALSNTLYFLLANPECYARLQEEIDANFPPGKGDPVDCAKLAQMEYLNAVINESLRLLPSILTCLQRAPEPGSGGHILGSGDFIPEGTAVYVPPYVLHHHPSYFSPKPDTFWPERWLVSSSETKADFVLEQRAYIPFSTGPANCAGRPVALMELRMVLASVLQAFRLEFAKGYDAKRWEEDMQDLFLAQKGALPVMVTVRAVPGEMMRE</sequence>
<dbReference type="Pfam" id="PF00067">
    <property type="entry name" value="p450"/>
    <property type="match status" value="1"/>
</dbReference>
<keyword evidence="6 8" id="KW-0408">Iron</keyword>
<reference evidence="10 11" key="1">
    <citation type="journal article" date="2016" name="Mol. Biol. Evol.">
        <title>Comparative Genomics of Early-Diverging Mushroom-Forming Fungi Provides Insights into the Origins of Lignocellulose Decay Capabilities.</title>
        <authorList>
            <person name="Nagy L.G."/>
            <person name="Riley R."/>
            <person name="Tritt A."/>
            <person name="Adam C."/>
            <person name="Daum C."/>
            <person name="Floudas D."/>
            <person name="Sun H."/>
            <person name="Yadav J.S."/>
            <person name="Pangilinan J."/>
            <person name="Larsson K.H."/>
            <person name="Matsuura K."/>
            <person name="Barry K."/>
            <person name="Labutti K."/>
            <person name="Kuo R."/>
            <person name="Ohm R.A."/>
            <person name="Bhattacharya S.S."/>
            <person name="Shirouzu T."/>
            <person name="Yoshinaga Y."/>
            <person name="Martin F.M."/>
            <person name="Grigoriev I.V."/>
            <person name="Hibbett D.S."/>
        </authorList>
    </citation>
    <scope>NUCLEOTIDE SEQUENCE [LARGE SCALE GENOMIC DNA]</scope>
    <source>
        <strain evidence="10 11">93-53</strain>
    </source>
</reference>
<dbReference type="InterPro" id="IPR002401">
    <property type="entry name" value="Cyt_P450_E_grp-I"/>
</dbReference>
<evidence type="ECO:0000256" key="5">
    <source>
        <dbReference type="ARBA" id="ARBA00023002"/>
    </source>
</evidence>
<evidence type="ECO:0000256" key="9">
    <source>
        <dbReference type="SAM" id="Phobius"/>
    </source>
</evidence>
<dbReference type="Proteomes" id="UP000076871">
    <property type="component" value="Unassembled WGS sequence"/>
</dbReference>
<gene>
    <name evidence="10" type="ORF">LAESUDRAFT_726394</name>
</gene>
<dbReference type="RefSeq" id="XP_040763558.1">
    <property type="nucleotide sequence ID" value="XM_040909027.1"/>
</dbReference>
<keyword evidence="9" id="KW-1133">Transmembrane helix</keyword>
<evidence type="ECO:0000256" key="8">
    <source>
        <dbReference type="PIRSR" id="PIRSR602401-1"/>
    </source>
</evidence>
<accession>A0A165DXD1</accession>
<dbReference type="GeneID" id="63826056"/>
<dbReference type="GO" id="GO:0020037">
    <property type="term" value="F:heme binding"/>
    <property type="evidence" value="ECO:0007669"/>
    <property type="project" value="InterPro"/>
</dbReference>
<comment type="cofactor">
    <cofactor evidence="1 8">
        <name>heme</name>
        <dbReference type="ChEBI" id="CHEBI:30413"/>
    </cofactor>
</comment>
<dbReference type="EMBL" id="KV427627">
    <property type="protein sequence ID" value="KZT05818.1"/>
    <property type="molecule type" value="Genomic_DNA"/>
</dbReference>
<dbReference type="Gene3D" id="1.10.630.10">
    <property type="entry name" value="Cytochrome P450"/>
    <property type="match status" value="1"/>
</dbReference>
<dbReference type="PRINTS" id="PR00463">
    <property type="entry name" value="EP450I"/>
</dbReference>
<dbReference type="InterPro" id="IPR001128">
    <property type="entry name" value="Cyt_P450"/>
</dbReference>
<dbReference type="GO" id="GO:0016705">
    <property type="term" value="F:oxidoreductase activity, acting on paired donors, with incorporation or reduction of molecular oxygen"/>
    <property type="evidence" value="ECO:0007669"/>
    <property type="project" value="InterPro"/>
</dbReference>
<keyword evidence="11" id="KW-1185">Reference proteome</keyword>
<comment type="pathway">
    <text evidence="2">Secondary metabolite biosynthesis.</text>
</comment>
<keyword evidence="4 8" id="KW-0479">Metal-binding</keyword>
<evidence type="ECO:0000313" key="11">
    <source>
        <dbReference type="Proteomes" id="UP000076871"/>
    </source>
</evidence>
<evidence type="ECO:0000256" key="3">
    <source>
        <dbReference type="ARBA" id="ARBA00010617"/>
    </source>
</evidence>
<feature type="binding site" description="axial binding residue" evidence="8">
    <location>
        <position position="502"/>
    </location>
    <ligand>
        <name>heme</name>
        <dbReference type="ChEBI" id="CHEBI:30413"/>
    </ligand>
    <ligandPart>
        <name>Fe</name>
        <dbReference type="ChEBI" id="CHEBI:18248"/>
    </ligandPart>
</feature>
<comment type="similarity">
    <text evidence="3">Belongs to the cytochrome P450 family.</text>
</comment>
<dbReference type="PANTHER" id="PTHR24305">
    <property type="entry name" value="CYTOCHROME P450"/>
    <property type="match status" value="1"/>
</dbReference>
<feature type="transmembrane region" description="Helical" evidence="9">
    <location>
        <begin position="29"/>
        <end position="48"/>
    </location>
</feature>
<dbReference type="InterPro" id="IPR036396">
    <property type="entry name" value="Cyt_P450_sf"/>
</dbReference>
<name>A0A165DXD1_9APHY</name>
<dbReference type="CDD" id="cd11061">
    <property type="entry name" value="CYP67-like"/>
    <property type="match status" value="1"/>
</dbReference>
<dbReference type="OrthoDB" id="6692864at2759"/>
<dbReference type="SUPFAM" id="SSF48264">
    <property type="entry name" value="Cytochrome P450"/>
    <property type="match status" value="1"/>
</dbReference>
<evidence type="ECO:0000256" key="4">
    <source>
        <dbReference type="ARBA" id="ARBA00022723"/>
    </source>
</evidence>
<dbReference type="PANTHER" id="PTHR24305:SF187">
    <property type="entry name" value="P450, PUTATIVE (EUROFUNG)-RELATED"/>
    <property type="match status" value="1"/>
</dbReference>
<dbReference type="GO" id="GO:0004497">
    <property type="term" value="F:monooxygenase activity"/>
    <property type="evidence" value="ECO:0007669"/>
    <property type="project" value="UniProtKB-KW"/>
</dbReference>
<proteinExistence type="inferred from homology"/>
<keyword evidence="8" id="KW-0349">Heme</keyword>
<dbReference type="InParanoid" id="A0A165DXD1"/>
<evidence type="ECO:0000256" key="6">
    <source>
        <dbReference type="ARBA" id="ARBA00023004"/>
    </source>
</evidence>
<evidence type="ECO:0000256" key="1">
    <source>
        <dbReference type="ARBA" id="ARBA00001971"/>
    </source>
</evidence>
<keyword evidence="9" id="KW-0812">Transmembrane</keyword>
<keyword evidence="7" id="KW-0503">Monooxygenase</keyword>
<evidence type="ECO:0000256" key="2">
    <source>
        <dbReference type="ARBA" id="ARBA00005179"/>
    </source>
</evidence>
<dbReference type="InterPro" id="IPR050121">
    <property type="entry name" value="Cytochrome_P450_monoxygenase"/>
</dbReference>
<dbReference type="AlphaFoldDB" id="A0A165DXD1"/>
<protein>
    <submittedName>
        <fullName evidence="10">Cytochrome P450</fullName>
    </submittedName>
</protein>